<organism evidence="8 9">
    <name type="scientific">Panicum hallii var. hallii</name>
    <dbReference type="NCBI Taxonomy" id="1504633"/>
    <lineage>
        <taxon>Eukaryota</taxon>
        <taxon>Viridiplantae</taxon>
        <taxon>Streptophyta</taxon>
        <taxon>Embryophyta</taxon>
        <taxon>Tracheophyta</taxon>
        <taxon>Spermatophyta</taxon>
        <taxon>Magnoliopsida</taxon>
        <taxon>Liliopsida</taxon>
        <taxon>Poales</taxon>
        <taxon>Poaceae</taxon>
        <taxon>PACMAD clade</taxon>
        <taxon>Panicoideae</taxon>
        <taxon>Panicodae</taxon>
        <taxon>Paniceae</taxon>
        <taxon>Panicinae</taxon>
        <taxon>Panicum</taxon>
        <taxon>Panicum sect. Panicum</taxon>
    </lineage>
</organism>
<feature type="transmembrane region" description="Helical" evidence="6">
    <location>
        <begin position="121"/>
        <end position="138"/>
    </location>
</feature>
<dbReference type="PANTHER" id="PTHR11206">
    <property type="entry name" value="MULTIDRUG RESISTANCE PROTEIN"/>
    <property type="match status" value="1"/>
</dbReference>
<dbReference type="PROSITE" id="PS50966">
    <property type="entry name" value="ZF_SWIM"/>
    <property type="match status" value="1"/>
</dbReference>
<dbReference type="Proteomes" id="UP000244336">
    <property type="component" value="Chromosome 9"/>
</dbReference>
<feature type="transmembrane region" description="Helical" evidence="6">
    <location>
        <begin position="144"/>
        <end position="164"/>
    </location>
</feature>
<evidence type="ECO:0000256" key="4">
    <source>
        <dbReference type="ARBA" id="ARBA00022833"/>
    </source>
</evidence>
<gene>
    <name evidence="8" type="ORF">GQ55_9G175600</name>
</gene>
<keyword evidence="9" id="KW-1185">Reference proteome</keyword>
<evidence type="ECO:0000313" key="9">
    <source>
        <dbReference type="Proteomes" id="UP000244336"/>
    </source>
</evidence>
<name>A0A2T7C498_9POAL</name>
<feature type="domain" description="SWIM-type" evidence="7">
    <location>
        <begin position="244"/>
        <end position="280"/>
    </location>
</feature>
<dbReference type="GO" id="GO:0008270">
    <property type="term" value="F:zinc ion binding"/>
    <property type="evidence" value="ECO:0007669"/>
    <property type="project" value="UniProtKB-KW"/>
</dbReference>
<evidence type="ECO:0000256" key="1">
    <source>
        <dbReference type="ARBA" id="ARBA00010199"/>
    </source>
</evidence>
<dbReference type="GO" id="GO:0042910">
    <property type="term" value="F:xenobiotic transmembrane transporter activity"/>
    <property type="evidence" value="ECO:0007669"/>
    <property type="project" value="InterPro"/>
</dbReference>
<dbReference type="EMBL" id="CM009757">
    <property type="protein sequence ID" value="PUZ38168.1"/>
    <property type="molecule type" value="Genomic_DNA"/>
</dbReference>
<evidence type="ECO:0000256" key="6">
    <source>
        <dbReference type="RuleBase" id="RU004914"/>
    </source>
</evidence>
<keyword evidence="6" id="KW-1133">Transmembrane helix</keyword>
<feature type="transmembrane region" description="Helical" evidence="6">
    <location>
        <begin position="36"/>
        <end position="60"/>
    </location>
</feature>
<evidence type="ECO:0000256" key="5">
    <source>
        <dbReference type="PROSITE-ProRule" id="PRU00325"/>
    </source>
</evidence>
<dbReference type="Pfam" id="PF04434">
    <property type="entry name" value="SWIM"/>
    <property type="match status" value="1"/>
</dbReference>
<dbReference type="STRING" id="1504633.A0A2T7C498"/>
<evidence type="ECO:0000256" key="3">
    <source>
        <dbReference type="ARBA" id="ARBA00022771"/>
    </source>
</evidence>
<dbReference type="GO" id="GO:0016020">
    <property type="term" value="C:membrane"/>
    <property type="evidence" value="ECO:0007669"/>
    <property type="project" value="InterPro"/>
</dbReference>
<dbReference type="OrthoDB" id="2402896at2759"/>
<protein>
    <recommendedName>
        <fullName evidence="6">Protein DETOXIFICATION</fullName>
    </recommendedName>
    <alternativeName>
        <fullName evidence="6">Multidrug and toxic compound extrusion protein</fullName>
    </alternativeName>
</protein>
<sequence length="461" mass="51447">MAGRRPHELSGRLEGILADREAPWARRASRAAMIELRLLAPIAAPAVAVYVLNNVLSISTQSFSGNLGNLELAALSLGNNGIQVFAYGLMLGMGSAVETLCGQAYGAHRYEMLGVYMQRSFVPLAAVYAFSRPILVLLGESPEIAAAAAVFVLGLIPQIFAYAANFPIQKSSCAADFHSRRKSSVPYSPNLPMLKTAAESYTRRIYSEFETEFKDQFLLTGQLLNVEGSILTYMVRHIQSDQGATVVFNIENMTITCSCRKYESIGILCNHALKVFNIKDVFILPSEYILNRWTKYAKREFFVEKYGIEKENLTTQAARISRKATSVALKCSLSKELLDDLKNTIDKLNLDADNSIIKVQEKANELPPVSAYCSTDTLTGKISFRVPRIVKGLKKKKDPSHPLKRERGRKTEVPTKTKVLIQNKQWILMSVQLKLIVCLVICMTNLQLWQFHQSRAVMLIP</sequence>
<evidence type="ECO:0000259" key="7">
    <source>
        <dbReference type="PROSITE" id="PS50966"/>
    </source>
</evidence>
<reference evidence="8 9" key="1">
    <citation type="submission" date="2018-04" db="EMBL/GenBank/DDBJ databases">
        <title>WGS assembly of Panicum hallii var. hallii HAL2.</title>
        <authorList>
            <person name="Lovell J."/>
            <person name="Jenkins J."/>
            <person name="Lowry D."/>
            <person name="Mamidi S."/>
            <person name="Sreedasyam A."/>
            <person name="Weng X."/>
            <person name="Barry K."/>
            <person name="Bonette J."/>
            <person name="Campitelli B."/>
            <person name="Daum C."/>
            <person name="Gordon S."/>
            <person name="Gould B."/>
            <person name="Lipzen A."/>
            <person name="MacQueen A."/>
            <person name="Palacio-Mejia J."/>
            <person name="Plott C."/>
            <person name="Shakirov E."/>
            <person name="Shu S."/>
            <person name="Yoshinaga Y."/>
            <person name="Zane M."/>
            <person name="Rokhsar D."/>
            <person name="Grimwood J."/>
            <person name="Schmutz J."/>
            <person name="Juenger T."/>
        </authorList>
    </citation>
    <scope>NUCLEOTIDE SEQUENCE [LARGE SCALE GENOMIC DNA]</scope>
    <source>
        <strain evidence="9">cv. HAL2</strain>
    </source>
</reference>
<keyword evidence="3 5" id="KW-0863">Zinc-finger</keyword>
<comment type="similarity">
    <text evidence="1 6">Belongs to the multi antimicrobial extrusion (MATE) (TC 2.A.66.1) family.</text>
</comment>
<dbReference type="InterPro" id="IPR002528">
    <property type="entry name" value="MATE_fam"/>
</dbReference>
<keyword evidence="6" id="KW-0812">Transmembrane</keyword>
<feature type="transmembrane region" description="Helical" evidence="6">
    <location>
        <begin position="80"/>
        <end position="101"/>
    </location>
</feature>
<keyword evidence="4" id="KW-0862">Zinc</keyword>
<dbReference type="Pfam" id="PF01554">
    <property type="entry name" value="MatE"/>
    <property type="match status" value="1"/>
</dbReference>
<dbReference type="InterPro" id="IPR007527">
    <property type="entry name" value="Znf_SWIM"/>
</dbReference>
<evidence type="ECO:0000256" key="2">
    <source>
        <dbReference type="ARBA" id="ARBA00022723"/>
    </source>
</evidence>
<dbReference type="GO" id="GO:0015297">
    <property type="term" value="F:antiporter activity"/>
    <property type="evidence" value="ECO:0007669"/>
    <property type="project" value="InterPro"/>
</dbReference>
<proteinExistence type="inferred from homology"/>
<comment type="caution">
    <text evidence="6">Lacks conserved residue(s) required for the propagation of feature annotation.</text>
</comment>
<accession>A0A2T7C498</accession>
<keyword evidence="6" id="KW-0472">Membrane</keyword>
<dbReference type="Gramene" id="PUZ38168">
    <property type="protein sequence ID" value="PUZ38168"/>
    <property type="gene ID" value="GQ55_9G175600"/>
</dbReference>
<keyword evidence="2" id="KW-0479">Metal-binding</keyword>
<dbReference type="InterPro" id="IPR006564">
    <property type="entry name" value="Znf_PMZ"/>
</dbReference>
<dbReference type="AlphaFoldDB" id="A0A2T7C498"/>
<dbReference type="SMART" id="SM00575">
    <property type="entry name" value="ZnF_PMZ"/>
    <property type="match status" value="1"/>
</dbReference>
<feature type="transmembrane region" description="Helical" evidence="6">
    <location>
        <begin position="426"/>
        <end position="449"/>
    </location>
</feature>
<evidence type="ECO:0000313" key="8">
    <source>
        <dbReference type="EMBL" id="PUZ38168.1"/>
    </source>
</evidence>